<proteinExistence type="predicted"/>
<protein>
    <submittedName>
        <fullName evidence="3">Sporulation protein Cse60</fullName>
    </submittedName>
</protein>
<gene>
    <name evidence="1" type="ORF">EVEC_LOCUS9516</name>
</gene>
<organism evidence="3">
    <name type="scientific">Enterobius vermicularis</name>
    <name type="common">Human pinworm</name>
    <dbReference type="NCBI Taxonomy" id="51028"/>
    <lineage>
        <taxon>Eukaryota</taxon>
        <taxon>Metazoa</taxon>
        <taxon>Ecdysozoa</taxon>
        <taxon>Nematoda</taxon>
        <taxon>Chromadorea</taxon>
        <taxon>Rhabditida</taxon>
        <taxon>Spirurina</taxon>
        <taxon>Oxyuridomorpha</taxon>
        <taxon>Oxyuroidea</taxon>
        <taxon>Oxyuridae</taxon>
        <taxon>Enterobius</taxon>
    </lineage>
</organism>
<dbReference type="EMBL" id="UXUI01010110">
    <property type="protein sequence ID" value="VDD94765.1"/>
    <property type="molecule type" value="Genomic_DNA"/>
</dbReference>
<accession>A0A0N4VH70</accession>
<sequence length="73" mass="8296">MIKFKSSDALAAGNYVEDLCRSVKEVSSHRIEIDLDVAAFLSDLETDTINHHEWLTVYETTVGKSEKIFEYSV</sequence>
<evidence type="ECO:0000313" key="2">
    <source>
        <dbReference type="Proteomes" id="UP000274131"/>
    </source>
</evidence>
<evidence type="ECO:0000313" key="3">
    <source>
        <dbReference type="WBParaSite" id="EVEC_0001017101-mRNA-1"/>
    </source>
</evidence>
<reference evidence="3" key="1">
    <citation type="submission" date="2017-02" db="UniProtKB">
        <authorList>
            <consortium name="WormBaseParasite"/>
        </authorList>
    </citation>
    <scope>IDENTIFICATION</scope>
</reference>
<dbReference type="WBParaSite" id="EVEC_0001017101-mRNA-1">
    <property type="protein sequence ID" value="EVEC_0001017101-mRNA-1"/>
    <property type="gene ID" value="EVEC_0001017101"/>
</dbReference>
<evidence type="ECO:0000313" key="1">
    <source>
        <dbReference type="EMBL" id="VDD94765.1"/>
    </source>
</evidence>
<name>A0A0N4VH70_ENTVE</name>
<reference evidence="1 2" key="2">
    <citation type="submission" date="2018-10" db="EMBL/GenBank/DDBJ databases">
        <authorList>
            <consortium name="Pathogen Informatics"/>
        </authorList>
    </citation>
    <scope>NUCLEOTIDE SEQUENCE [LARGE SCALE GENOMIC DNA]</scope>
</reference>
<dbReference type="Proteomes" id="UP000274131">
    <property type="component" value="Unassembled WGS sequence"/>
</dbReference>
<dbReference type="AlphaFoldDB" id="A0A0N4VH70"/>
<keyword evidence="2" id="KW-1185">Reference proteome</keyword>